<evidence type="ECO:0000256" key="1">
    <source>
        <dbReference type="ARBA" id="ARBA00007074"/>
    </source>
</evidence>
<comment type="similarity">
    <text evidence="1">Belongs to the peptidase C40 family.</text>
</comment>
<evidence type="ECO:0000313" key="7">
    <source>
        <dbReference type="Proteomes" id="UP000229530"/>
    </source>
</evidence>
<reference evidence="7" key="1">
    <citation type="submission" date="2017-09" db="EMBL/GenBank/DDBJ databases">
        <title>Depth-based differentiation of microbial function through sediment-hosted aquifers and enrichment of novel symbionts in the deep terrestrial subsurface.</title>
        <authorList>
            <person name="Probst A.J."/>
            <person name="Ladd B."/>
            <person name="Jarett J.K."/>
            <person name="Geller-Mcgrath D.E."/>
            <person name="Sieber C.M.K."/>
            <person name="Emerson J.B."/>
            <person name="Anantharaman K."/>
            <person name="Thomas B.C."/>
            <person name="Malmstrom R."/>
            <person name="Stieglmeier M."/>
            <person name="Klingl A."/>
            <person name="Woyke T."/>
            <person name="Ryan C.M."/>
            <person name="Banfield J.F."/>
        </authorList>
    </citation>
    <scope>NUCLEOTIDE SEQUENCE [LARGE SCALE GENOMIC DNA]</scope>
</reference>
<evidence type="ECO:0000259" key="5">
    <source>
        <dbReference type="PROSITE" id="PS51935"/>
    </source>
</evidence>
<dbReference type="Pfam" id="PF00877">
    <property type="entry name" value="NLPC_P60"/>
    <property type="match status" value="1"/>
</dbReference>
<protein>
    <recommendedName>
        <fullName evidence="5">NlpC/P60 domain-containing protein</fullName>
    </recommendedName>
</protein>
<feature type="domain" description="NlpC/P60" evidence="5">
    <location>
        <begin position="36"/>
        <end position="170"/>
    </location>
</feature>
<evidence type="ECO:0000256" key="3">
    <source>
        <dbReference type="ARBA" id="ARBA00022801"/>
    </source>
</evidence>
<dbReference type="PANTHER" id="PTHR47053:SF1">
    <property type="entry name" value="MUREIN DD-ENDOPEPTIDASE MEPH-RELATED"/>
    <property type="match status" value="1"/>
</dbReference>
<dbReference type="AlphaFoldDB" id="A0A2M6WFI9"/>
<dbReference type="PANTHER" id="PTHR47053">
    <property type="entry name" value="MUREIN DD-ENDOPEPTIDASE MEPH-RELATED"/>
    <property type="match status" value="1"/>
</dbReference>
<dbReference type="InterPro" id="IPR000064">
    <property type="entry name" value="NLP_P60_dom"/>
</dbReference>
<dbReference type="InterPro" id="IPR051202">
    <property type="entry name" value="Peptidase_C40"/>
</dbReference>
<dbReference type="SUPFAM" id="SSF54001">
    <property type="entry name" value="Cysteine proteinases"/>
    <property type="match status" value="1"/>
</dbReference>
<proteinExistence type="inferred from homology"/>
<dbReference type="EMBL" id="PFBE01000040">
    <property type="protein sequence ID" value="PIT91568.1"/>
    <property type="molecule type" value="Genomic_DNA"/>
</dbReference>
<evidence type="ECO:0000256" key="2">
    <source>
        <dbReference type="ARBA" id="ARBA00022670"/>
    </source>
</evidence>
<name>A0A2M6WFI9_9BACT</name>
<organism evidence="6 7">
    <name type="scientific">Candidatus Jorgensenbacteria bacterium CG10_big_fil_rev_8_21_14_0_10_54_38</name>
    <dbReference type="NCBI Taxonomy" id="1974593"/>
    <lineage>
        <taxon>Bacteria</taxon>
        <taxon>Candidatus Joergenseniibacteriota</taxon>
    </lineage>
</organism>
<evidence type="ECO:0000313" key="6">
    <source>
        <dbReference type="EMBL" id="PIT91568.1"/>
    </source>
</evidence>
<gene>
    <name evidence="6" type="ORF">COU12_02435</name>
</gene>
<dbReference type="GO" id="GO:0006508">
    <property type="term" value="P:proteolysis"/>
    <property type="evidence" value="ECO:0007669"/>
    <property type="project" value="UniProtKB-KW"/>
</dbReference>
<sequence length="212" mass="23528">MEYRAVGNRCAVDLGTFSFSAAKSEVLALLLNKGFEIVPVDLIGLARRCMHTSTYRRSARLSEAPEVVDCSSFMKWLYGQRGIWLPRRSIQQREMGDTVARTDIQAGDLVFSSGRIDYYLTDPEDGVGHVGIATDENTVIHAANRTLGIIESPLAHFTDNGTFRGARRLIPRDREVLTFLAPSVRDVETSDDIRWILLQSATTAPAYLCTSA</sequence>
<dbReference type="PROSITE" id="PS51935">
    <property type="entry name" value="NLPC_P60"/>
    <property type="match status" value="1"/>
</dbReference>
<comment type="caution">
    <text evidence="6">The sequence shown here is derived from an EMBL/GenBank/DDBJ whole genome shotgun (WGS) entry which is preliminary data.</text>
</comment>
<accession>A0A2M6WFI9</accession>
<dbReference type="Proteomes" id="UP000229530">
    <property type="component" value="Unassembled WGS sequence"/>
</dbReference>
<dbReference type="GO" id="GO:0008234">
    <property type="term" value="F:cysteine-type peptidase activity"/>
    <property type="evidence" value="ECO:0007669"/>
    <property type="project" value="UniProtKB-KW"/>
</dbReference>
<keyword evidence="4" id="KW-0788">Thiol protease</keyword>
<keyword evidence="3" id="KW-0378">Hydrolase</keyword>
<evidence type="ECO:0000256" key="4">
    <source>
        <dbReference type="ARBA" id="ARBA00022807"/>
    </source>
</evidence>
<keyword evidence="2" id="KW-0645">Protease</keyword>
<dbReference type="Gene3D" id="3.90.1720.10">
    <property type="entry name" value="endopeptidase domain like (from Nostoc punctiforme)"/>
    <property type="match status" value="1"/>
</dbReference>
<dbReference type="InterPro" id="IPR038765">
    <property type="entry name" value="Papain-like_cys_pep_sf"/>
</dbReference>